<feature type="transmembrane region" description="Helical" evidence="5">
    <location>
        <begin position="312"/>
        <end position="341"/>
    </location>
</feature>
<dbReference type="PANTHER" id="PTHR42714">
    <property type="entry name" value="TRNA MODIFICATION GTPASE GTPBP3"/>
    <property type="match status" value="1"/>
</dbReference>
<dbReference type="PANTHER" id="PTHR42714:SF2">
    <property type="entry name" value="TRNA MODIFICATION GTPASE GTPBP3, MITOCHONDRIAL"/>
    <property type="match status" value="1"/>
</dbReference>
<dbReference type="InterPro" id="IPR021147">
    <property type="entry name" value="DUF697"/>
</dbReference>
<evidence type="ECO:0000256" key="1">
    <source>
        <dbReference type="ARBA" id="ARBA00004141"/>
    </source>
</evidence>
<accession>A0A1T4JSP7</accession>
<evidence type="ECO:0000256" key="3">
    <source>
        <dbReference type="ARBA" id="ARBA00022989"/>
    </source>
</evidence>
<gene>
    <name evidence="7" type="ORF">SAMN02746011_00369</name>
</gene>
<dbReference type="Pfam" id="PF01926">
    <property type="entry name" value="MMR_HSR1"/>
    <property type="match status" value="1"/>
</dbReference>
<dbReference type="GO" id="GO:0002098">
    <property type="term" value="P:tRNA wobble uridine modification"/>
    <property type="evidence" value="ECO:0007669"/>
    <property type="project" value="TreeGrafter"/>
</dbReference>
<evidence type="ECO:0000313" key="7">
    <source>
        <dbReference type="EMBL" id="SJZ33230.1"/>
    </source>
</evidence>
<evidence type="ECO:0000256" key="4">
    <source>
        <dbReference type="ARBA" id="ARBA00023136"/>
    </source>
</evidence>
<keyword evidence="2 5" id="KW-0812">Transmembrane</keyword>
<dbReference type="STRING" id="1121925.SAMN02746011_00369"/>
<dbReference type="Gene3D" id="3.40.50.300">
    <property type="entry name" value="P-loop containing nucleotide triphosphate hydrolases"/>
    <property type="match status" value="1"/>
</dbReference>
<dbReference type="Pfam" id="PF05128">
    <property type="entry name" value="DUF697"/>
    <property type="match status" value="1"/>
</dbReference>
<keyword evidence="4 5" id="KW-0472">Membrane</keyword>
<organism evidence="7 8">
    <name type="scientific">Globicatella sulfidifaciens DSM 15739</name>
    <dbReference type="NCBI Taxonomy" id="1121925"/>
    <lineage>
        <taxon>Bacteria</taxon>
        <taxon>Bacillati</taxon>
        <taxon>Bacillota</taxon>
        <taxon>Bacilli</taxon>
        <taxon>Lactobacillales</taxon>
        <taxon>Aerococcaceae</taxon>
        <taxon>Globicatella</taxon>
    </lineage>
</organism>
<keyword evidence="3 5" id="KW-1133">Transmembrane helix</keyword>
<reference evidence="8" key="1">
    <citation type="submission" date="2017-02" db="EMBL/GenBank/DDBJ databases">
        <authorList>
            <person name="Varghese N."/>
            <person name="Submissions S."/>
        </authorList>
    </citation>
    <scope>NUCLEOTIDE SEQUENCE [LARGE SCALE GENOMIC DNA]</scope>
    <source>
        <strain evidence="8">DSM 15739</strain>
    </source>
</reference>
<evidence type="ECO:0000259" key="6">
    <source>
        <dbReference type="Pfam" id="PF01926"/>
    </source>
</evidence>
<dbReference type="RefSeq" id="WP_078755220.1">
    <property type="nucleotide sequence ID" value="NZ_FUWO01000002.1"/>
</dbReference>
<protein>
    <submittedName>
        <fullName evidence="7">Uncharacterized conserved protein, DUF697 family</fullName>
    </submittedName>
</protein>
<dbReference type="GO" id="GO:0005525">
    <property type="term" value="F:GTP binding"/>
    <property type="evidence" value="ECO:0007669"/>
    <property type="project" value="InterPro"/>
</dbReference>
<dbReference type="InterPro" id="IPR006073">
    <property type="entry name" value="GTP-bd"/>
</dbReference>
<evidence type="ECO:0000313" key="8">
    <source>
        <dbReference type="Proteomes" id="UP000189941"/>
    </source>
</evidence>
<feature type="transmembrane region" description="Helical" evidence="5">
    <location>
        <begin position="285"/>
        <end position="306"/>
    </location>
</feature>
<keyword evidence="8" id="KW-1185">Reference proteome</keyword>
<feature type="transmembrane region" description="Helical" evidence="5">
    <location>
        <begin position="258"/>
        <end position="278"/>
    </location>
</feature>
<dbReference type="GO" id="GO:0016020">
    <property type="term" value="C:membrane"/>
    <property type="evidence" value="ECO:0007669"/>
    <property type="project" value="UniProtKB-SubCell"/>
</dbReference>
<feature type="domain" description="G" evidence="6">
    <location>
        <begin position="36"/>
        <end position="155"/>
    </location>
</feature>
<dbReference type="SUPFAM" id="SSF52540">
    <property type="entry name" value="P-loop containing nucleoside triphosphate hydrolases"/>
    <property type="match status" value="1"/>
</dbReference>
<dbReference type="GO" id="GO:0005829">
    <property type="term" value="C:cytosol"/>
    <property type="evidence" value="ECO:0007669"/>
    <property type="project" value="TreeGrafter"/>
</dbReference>
<dbReference type="AlphaFoldDB" id="A0A1T4JSP7"/>
<evidence type="ECO:0000256" key="2">
    <source>
        <dbReference type="ARBA" id="ARBA00022692"/>
    </source>
</evidence>
<dbReference type="EMBL" id="FUWO01000002">
    <property type="protein sequence ID" value="SJZ33230.1"/>
    <property type="molecule type" value="Genomic_DNA"/>
</dbReference>
<evidence type="ECO:0000256" key="5">
    <source>
        <dbReference type="SAM" id="Phobius"/>
    </source>
</evidence>
<proteinExistence type="predicted"/>
<dbReference type="GO" id="GO:0030488">
    <property type="term" value="P:tRNA methylation"/>
    <property type="evidence" value="ECO:0007669"/>
    <property type="project" value="TreeGrafter"/>
</dbReference>
<name>A0A1T4JSP7_9LACT</name>
<dbReference type="InterPro" id="IPR027417">
    <property type="entry name" value="P-loop_NTPase"/>
</dbReference>
<dbReference type="Proteomes" id="UP000189941">
    <property type="component" value="Unassembled WGS sequence"/>
</dbReference>
<sequence>MSIFQRILRGKVNVNLANDLAKKVNDEVKKMPSINILVAGKTGSGKSTLINALFRENIAKTGVGMPVTQHVEKLTKEGVPLSLYDTKGLELTAEAQKEVLKSLAHLISIQKELGHDQEIHLAYYCVNANMSRIEAMEVEIIRALASELPVVLVVTQSIGQESNEFIEYLKELALPIEGVVPVLAKEYAVSSHQKIPAHGLQDLIDITLKIIPSKVHQAFINAQQIDIDRKVEDARRWAKRYIKTSFGVGFTPIPVSDAAILVPMQITMLGHITAIFGLSLEKSQIISMLAGVGGTGGATAIGKYLAGNLLKFIPGVGTITGGVISGMTASSLTIALAYSYIEVLKQIARAEMLGYDMGLNEISKLMGANFNEQLKEVSKMLPDSVKNQLPLWTRSFFVEDY</sequence>
<comment type="subcellular location">
    <subcellularLocation>
        <location evidence="1">Membrane</location>
        <topology evidence="1">Multi-pass membrane protein</topology>
    </subcellularLocation>
</comment>
<dbReference type="OrthoDB" id="9255830at2"/>